<reference evidence="11 12" key="1">
    <citation type="submission" date="2016-10" db="EMBL/GenBank/DDBJ databases">
        <authorList>
            <person name="de Groot N.N."/>
        </authorList>
    </citation>
    <scope>NUCLEOTIDE SEQUENCE [LARGE SCALE GENOMIC DNA]</scope>
    <source>
        <strain evidence="11 12">CGMCC 1.6502</strain>
    </source>
</reference>
<dbReference type="RefSeq" id="WP_093215778.1">
    <property type="nucleotide sequence ID" value="NZ_FNFL01000005.1"/>
</dbReference>
<evidence type="ECO:0000256" key="3">
    <source>
        <dbReference type="ARBA" id="ARBA00022603"/>
    </source>
</evidence>
<evidence type="ECO:0000256" key="7">
    <source>
        <dbReference type="ARBA" id="ARBA00023125"/>
    </source>
</evidence>
<dbReference type="GO" id="GO:0003677">
    <property type="term" value="F:DNA binding"/>
    <property type="evidence" value="ECO:0007669"/>
    <property type="project" value="UniProtKB-KW"/>
</dbReference>
<keyword evidence="3" id="KW-0489">Methyltransferase</keyword>
<keyword evidence="4" id="KW-0808">Transferase</keyword>
<dbReference type="InterPro" id="IPR003356">
    <property type="entry name" value="DNA_methylase_A-5"/>
</dbReference>
<dbReference type="OrthoDB" id="9814572at2"/>
<feature type="domain" description="Type I restriction modification DNA specificity" evidence="9">
    <location>
        <begin position="437"/>
        <end position="603"/>
    </location>
</feature>
<feature type="domain" description="DNA methylase adenine-specific" evidence="10">
    <location>
        <begin position="119"/>
        <end position="414"/>
    </location>
</feature>
<name>A0A1G9BG61_9BACI</name>
<dbReference type="EMBL" id="FNFL01000005">
    <property type="protein sequence ID" value="SDK38044.1"/>
    <property type="molecule type" value="Genomic_DNA"/>
</dbReference>
<proteinExistence type="inferred from homology"/>
<dbReference type="InterPro" id="IPR051537">
    <property type="entry name" value="DNA_Adenine_Mtase"/>
</dbReference>
<evidence type="ECO:0000256" key="6">
    <source>
        <dbReference type="ARBA" id="ARBA00022747"/>
    </source>
</evidence>
<evidence type="ECO:0000256" key="1">
    <source>
        <dbReference type="ARBA" id="ARBA00010923"/>
    </source>
</evidence>
<dbReference type="PANTHER" id="PTHR42933">
    <property type="entry name" value="SLR6095 PROTEIN"/>
    <property type="match status" value="1"/>
</dbReference>
<dbReference type="Gene3D" id="3.90.220.20">
    <property type="entry name" value="DNA methylase specificity domains"/>
    <property type="match status" value="1"/>
</dbReference>
<dbReference type="PANTHER" id="PTHR42933:SF3">
    <property type="entry name" value="TYPE I RESTRICTION ENZYME MJAVIII METHYLASE SUBUNIT"/>
    <property type="match status" value="1"/>
</dbReference>
<accession>A0A1G9BG61</accession>
<organism evidence="11 12">
    <name type="scientific">Sediminibacillus albus</name>
    <dbReference type="NCBI Taxonomy" id="407036"/>
    <lineage>
        <taxon>Bacteria</taxon>
        <taxon>Bacillati</taxon>
        <taxon>Bacillota</taxon>
        <taxon>Bacilli</taxon>
        <taxon>Bacillales</taxon>
        <taxon>Bacillaceae</taxon>
        <taxon>Sediminibacillus</taxon>
    </lineage>
</organism>
<dbReference type="Pfam" id="PF02384">
    <property type="entry name" value="N6_Mtase"/>
    <property type="match status" value="1"/>
</dbReference>
<dbReference type="AlphaFoldDB" id="A0A1G9BG61"/>
<protein>
    <recommendedName>
        <fullName evidence="2">site-specific DNA-methyltransferase (adenine-specific)</fullName>
        <ecNumber evidence="2">2.1.1.72</ecNumber>
    </recommendedName>
</protein>
<evidence type="ECO:0000313" key="11">
    <source>
        <dbReference type="EMBL" id="SDK38044.1"/>
    </source>
</evidence>
<evidence type="ECO:0000259" key="9">
    <source>
        <dbReference type="Pfam" id="PF01420"/>
    </source>
</evidence>
<keyword evidence="7" id="KW-0238">DNA-binding</keyword>
<dbReference type="Gene3D" id="3.40.50.150">
    <property type="entry name" value="Vaccinia Virus protein VP39"/>
    <property type="match status" value="1"/>
</dbReference>
<sequence length="634" mass="72119">MKEMNFQKAVWQGMDILQNEELTLEESVHMTMGSLTLIVIEKLHREEVSEHESWSQVTRSGYNIKPRFIKAMEIAQHTFHPVLQGTFNMEIIEKLDEGVLFQFVSVLNKYQHPEAEGIARITENFLYHFLEEQRSKAEQLIAPRSINELLSKLLGVQKGSVYDGTAGTGLLLLEAYKQAKQAGENVTVYAQDVNEDMAAIGKINLFIHKVQSFEYEAGDTLIEPKFTDEYGLKTFDYVTMNFPFGLTWKPELVKNELYGRFVYGLPPKKSGDMAFILHAIASLKEQGKAAFIVPHGVLFRGGAEGKIREELIRNDLIEGVISLPSNLFSFTAIPLALLIVNKAKTEERKENIFFIDASAEFQKERGRNYLRDQDTKKIIETFISGKETPGYSKFVSNSDIQEGSLNIHRYFDVDDVDSPIGKVTVNRKSFLNSELPKKALQDVAEIYRGMNMPSKAKQEEEGTKYKVIQLTDVQDGDILWDQLQNVPLNDRRKAEQYFVQKGDILVSARGTAIKIAVVSEVKEDAILSHNFIGLRPMGNTHPQFLKAYLESPVGQYYLNSSQKGTAVKVISIKEIADVLVPALPYEKQKQIGESFEHTDKAYKLALQEAEEKRVQDYHQLYRDMEISVAFEQEK</sequence>
<dbReference type="PRINTS" id="PR00507">
    <property type="entry name" value="N12N6MTFRASE"/>
</dbReference>
<dbReference type="STRING" id="407036.SAMN05216243_2986"/>
<dbReference type="InterPro" id="IPR029063">
    <property type="entry name" value="SAM-dependent_MTases_sf"/>
</dbReference>
<evidence type="ECO:0000256" key="8">
    <source>
        <dbReference type="ARBA" id="ARBA00047942"/>
    </source>
</evidence>
<comment type="catalytic activity">
    <reaction evidence="8">
        <text>a 2'-deoxyadenosine in DNA + S-adenosyl-L-methionine = an N(6)-methyl-2'-deoxyadenosine in DNA + S-adenosyl-L-homocysteine + H(+)</text>
        <dbReference type="Rhea" id="RHEA:15197"/>
        <dbReference type="Rhea" id="RHEA-COMP:12418"/>
        <dbReference type="Rhea" id="RHEA-COMP:12419"/>
        <dbReference type="ChEBI" id="CHEBI:15378"/>
        <dbReference type="ChEBI" id="CHEBI:57856"/>
        <dbReference type="ChEBI" id="CHEBI:59789"/>
        <dbReference type="ChEBI" id="CHEBI:90615"/>
        <dbReference type="ChEBI" id="CHEBI:90616"/>
        <dbReference type="EC" id="2.1.1.72"/>
    </reaction>
</comment>
<dbReference type="GO" id="GO:0009307">
    <property type="term" value="P:DNA restriction-modification system"/>
    <property type="evidence" value="ECO:0007669"/>
    <property type="project" value="UniProtKB-KW"/>
</dbReference>
<dbReference type="InterPro" id="IPR000055">
    <property type="entry name" value="Restrct_endonuc_typeI_TRD"/>
</dbReference>
<evidence type="ECO:0000313" key="12">
    <source>
        <dbReference type="Proteomes" id="UP000198694"/>
    </source>
</evidence>
<comment type="similarity">
    <text evidence="1">Belongs to the type-I restriction system S methylase family.</text>
</comment>
<evidence type="ECO:0000256" key="5">
    <source>
        <dbReference type="ARBA" id="ARBA00022691"/>
    </source>
</evidence>
<gene>
    <name evidence="11" type="ORF">SAMN05216243_2986</name>
</gene>
<dbReference type="InterPro" id="IPR044946">
    <property type="entry name" value="Restrct_endonuc_typeI_TRD_sf"/>
</dbReference>
<dbReference type="Proteomes" id="UP000198694">
    <property type="component" value="Unassembled WGS sequence"/>
</dbReference>
<dbReference type="SUPFAM" id="SSF53335">
    <property type="entry name" value="S-adenosyl-L-methionine-dependent methyltransferases"/>
    <property type="match status" value="1"/>
</dbReference>
<evidence type="ECO:0000256" key="2">
    <source>
        <dbReference type="ARBA" id="ARBA00011900"/>
    </source>
</evidence>
<dbReference type="GO" id="GO:0009007">
    <property type="term" value="F:site-specific DNA-methyltransferase (adenine-specific) activity"/>
    <property type="evidence" value="ECO:0007669"/>
    <property type="project" value="UniProtKB-EC"/>
</dbReference>
<keyword evidence="6" id="KW-0680">Restriction system</keyword>
<dbReference type="SUPFAM" id="SSF116734">
    <property type="entry name" value="DNA methylase specificity domain"/>
    <property type="match status" value="1"/>
</dbReference>
<dbReference type="GO" id="GO:0008170">
    <property type="term" value="F:N-methyltransferase activity"/>
    <property type="evidence" value="ECO:0007669"/>
    <property type="project" value="InterPro"/>
</dbReference>
<evidence type="ECO:0000259" key="10">
    <source>
        <dbReference type="Pfam" id="PF02384"/>
    </source>
</evidence>
<keyword evidence="12" id="KW-1185">Reference proteome</keyword>
<evidence type="ECO:0000256" key="4">
    <source>
        <dbReference type="ARBA" id="ARBA00022679"/>
    </source>
</evidence>
<keyword evidence="5" id="KW-0949">S-adenosyl-L-methionine</keyword>
<dbReference type="Pfam" id="PF01420">
    <property type="entry name" value="Methylase_S"/>
    <property type="match status" value="1"/>
</dbReference>
<dbReference type="EC" id="2.1.1.72" evidence="2"/>
<dbReference type="GO" id="GO:0032259">
    <property type="term" value="P:methylation"/>
    <property type="evidence" value="ECO:0007669"/>
    <property type="project" value="UniProtKB-KW"/>
</dbReference>